<accession>A0A8X8XQV0</accession>
<dbReference type="Proteomes" id="UP000298416">
    <property type="component" value="Unassembled WGS sequence"/>
</dbReference>
<organism evidence="2">
    <name type="scientific">Salvia splendens</name>
    <name type="common">Scarlet sage</name>
    <dbReference type="NCBI Taxonomy" id="180675"/>
    <lineage>
        <taxon>Eukaryota</taxon>
        <taxon>Viridiplantae</taxon>
        <taxon>Streptophyta</taxon>
        <taxon>Embryophyta</taxon>
        <taxon>Tracheophyta</taxon>
        <taxon>Spermatophyta</taxon>
        <taxon>Magnoliopsida</taxon>
        <taxon>eudicotyledons</taxon>
        <taxon>Gunneridae</taxon>
        <taxon>Pentapetalae</taxon>
        <taxon>asterids</taxon>
        <taxon>lamiids</taxon>
        <taxon>Lamiales</taxon>
        <taxon>Lamiaceae</taxon>
        <taxon>Nepetoideae</taxon>
        <taxon>Mentheae</taxon>
        <taxon>Salviinae</taxon>
        <taxon>Salvia</taxon>
        <taxon>Salvia subgen. Calosphace</taxon>
        <taxon>core Calosphace</taxon>
    </lineage>
</organism>
<proteinExistence type="predicted"/>
<evidence type="ECO:0000313" key="2">
    <source>
        <dbReference type="EMBL" id="KAG6418420.1"/>
    </source>
</evidence>
<feature type="region of interest" description="Disordered" evidence="1">
    <location>
        <begin position="86"/>
        <end position="105"/>
    </location>
</feature>
<sequence>MEGLIPLVYKSLKKSQTRRKYECLSSGAAAQPYNIADFYMTDDNLDREYIGRRGSATPGPHDTQSGHSGAHHRRCSSVVIEGGRGFASDGRAHPPPKKQINTKQKGTLVQRNEVMGSYCVSLAIVLAIVQASIVADAVHMKSGLLCSQCKACDTDKCPPSDAYPHMTAFDDSLIAGALQSDYVKYKDRGVMPSFINHGFAYALHKRMLSLFEFSYKRFRNYMDKCSDESYLSVDRHSRVKLRALKKLSNISEADGKSVNPPKKLNHRAFRFWVSHSTGKCLTVFEEKTEKRTLGVADCEFDGSNPFQLFAFRFHYHKAFCCCGKYNE</sequence>
<evidence type="ECO:0000313" key="3">
    <source>
        <dbReference type="Proteomes" id="UP000298416"/>
    </source>
</evidence>
<dbReference type="PANTHER" id="PTHR35485">
    <property type="entry name" value="OS01G0888900 PROTEIN"/>
    <property type="match status" value="1"/>
</dbReference>
<dbReference type="PANTHER" id="PTHR35485:SF4">
    <property type="entry name" value="EXPRESSED PROTEIN"/>
    <property type="match status" value="1"/>
</dbReference>
<protein>
    <submittedName>
        <fullName evidence="2">Uncharacterized protein</fullName>
    </submittedName>
</protein>
<reference evidence="2" key="1">
    <citation type="submission" date="2018-01" db="EMBL/GenBank/DDBJ databases">
        <authorList>
            <person name="Mao J.F."/>
        </authorList>
    </citation>
    <scope>NUCLEOTIDE SEQUENCE</scope>
    <source>
        <strain evidence="2">Huo1</strain>
        <tissue evidence="2">Leaf</tissue>
    </source>
</reference>
<dbReference type="EMBL" id="PNBA02000007">
    <property type="protein sequence ID" value="KAG6418420.1"/>
    <property type="molecule type" value="Genomic_DNA"/>
</dbReference>
<keyword evidence="3" id="KW-1185">Reference proteome</keyword>
<dbReference type="AlphaFoldDB" id="A0A8X8XQV0"/>
<reference evidence="2" key="2">
    <citation type="submission" date="2020-08" db="EMBL/GenBank/DDBJ databases">
        <title>Plant Genome Project.</title>
        <authorList>
            <person name="Zhang R.-G."/>
        </authorList>
    </citation>
    <scope>NUCLEOTIDE SEQUENCE</scope>
    <source>
        <strain evidence="2">Huo1</strain>
        <tissue evidence="2">Leaf</tissue>
    </source>
</reference>
<name>A0A8X8XQV0_SALSN</name>
<feature type="region of interest" description="Disordered" evidence="1">
    <location>
        <begin position="50"/>
        <end position="74"/>
    </location>
</feature>
<comment type="caution">
    <text evidence="2">The sequence shown here is derived from an EMBL/GenBank/DDBJ whole genome shotgun (WGS) entry which is preliminary data.</text>
</comment>
<gene>
    <name evidence="2" type="ORF">SASPL_120624</name>
</gene>
<evidence type="ECO:0000256" key="1">
    <source>
        <dbReference type="SAM" id="MobiDB-lite"/>
    </source>
</evidence>